<feature type="compositionally biased region" description="Gly residues" evidence="1">
    <location>
        <begin position="371"/>
        <end position="382"/>
    </location>
</feature>
<proteinExistence type="predicted"/>
<dbReference type="EMBL" id="JBHMDG010000010">
    <property type="protein sequence ID" value="MFB9312976.1"/>
    <property type="molecule type" value="Genomic_DNA"/>
</dbReference>
<evidence type="ECO:0000256" key="1">
    <source>
        <dbReference type="SAM" id="MobiDB-lite"/>
    </source>
</evidence>
<evidence type="ECO:0000313" key="3">
    <source>
        <dbReference type="Proteomes" id="UP001589750"/>
    </source>
</evidence>
<comment type="caution">
    <text evidence="2">The sequence shown here is derived from an EMBL/GenBank/DDBJ whole genome shotgun (WGS) entry which is preliminary data.</text>
</comment>
<organism evidence="2 3">
    <name type="scientific">Nocardioides plantarum</name>
    <dbReference type="NCBI Taxonomy" id="29299"/>
    <lineage>
        <taxon>Bacteria</taxon>
        <taxon>Bacillati</taxon>
        <taxon>Actinomycetota</taxon>
        <taxon>Actinomycetes</taxon>
        <taxon>Propionibacteriales</taxon>
        <taxon>Nocardioidaceae</taxon>
        <taxon>Nocardioides</taxon>
    </lineage>
</organism>
<feature type="compositionally biased region" description="Low complexity" evidence="1">
    <location>
        <begin position="471"/>
        <end position="481"/>
    </location>
</feature>
<gene>
    <name evidence="2" type="ORF">ACFFRI_07965</name>
</gene>
<feature type="compositionally biased region" description="Low complexity" evidence="1">
    <location>
        <begin position="432"/>
        <end position="443"/>
    </location>
</feature>
<accession>A0ABV5K8A0</accession>
<feature type="compositionally biased region" description="Pro residues" evidence="1">
    <location>
        <begin position="457"/>
        <end position="470"/>
    </location>
</feature>
<dbReference type="RefSeq" id="WP_140011687.1">
    <property type="nucleotide sequence ID" value="NZ_JBHMDG010000010.1"/>
</dbReference>
<feature type="compositionally biased region" description="Basic and acidic residues" evidence="1">
    <location>
        <begin position="383"/>
        <end position="396"/>
    </location>
</feature>
<keyword evidence="3" id="KW-1185">Reference proteome</keyword>
<name>A0ABV5K8A0_9ACTN</name>
<feature type="region of interest" description="Disordered" evidence="1">
    <location>
        <begin position="360"/>
        <end position="481"/>
    </location>
</feature>
<evidence type="ECO:0000313" key="2">
    <source>
        <dbReference type="EMBL" id="MFB9312976.1"/>
    </source>
</evidence>
<dbReference type="Proteomes" id="UP001589750">
    <property type="component" value="Unassembled WGS sequence"/>
</dbReference>
<sequence length="481" mass="49830">MAESLSRELILPARRLAVPEKPSDRQLAAAAAQSADVWNATPREWLTQQVVRLAVAAVLQSQVERGGEAHADQATLGDVAKLFRPHVGLAAQAFRLGVVEAVNAGVPAAVDPLRESLRRLGVTGREPLVMVALGLDRVPAGAGEEFWKAARVSTTVTAVVDAIAAGHHGAVDLGRLDRRQLARADALVLAGGKVTPVSLVVPPAKNGGWLQVPVALTKPRRRSAEELARGGKVAGGPVEVVLRADGWTEVFETALDALSAAMHQLDGGTRPKGRVSAATDSLVSRLVGARKRPVAEVVASLRAVDEFVLEMFDHQVTMTDVRVAVPVLEDDGLAQLWLSPEALAGPLVTGAADLFLGGHAESRPERAAGRGRPGGRAGGGRPDGGRPEGGRPEGGRGRGPRPEGGQPSGEPRQGGRRGRGSRGPKPAATESTESTQPAAEPATAPEPTPTPQAEVPAPNPPAAPVTPEPTAPEQTAPESTD</sequence>
<reference evidence="2 3" key="1">
    <citation type="submission" date="2024-09" db="EMBL/GenBank/DDBJ databases">
        <authorList>
            <person name="Sun Q."/>
            <person name="Mori K."/>
        </authorList>
    </citation>
    <scope>NUCLEOTIDE SEQUENCE [LARGE SCALE GENOMIC DNA]</scope>
    <source>
        <strain evidence="2 3">JCM 9626</strain>
    </source>
</reference>
<protein>
    <submittedName>
        <fullName evidence="2">Uncharacterized protein</fullName>
    </submittedName>
</protein>